<accession>L0F3L1</accession>
<dbReference type="Proteomes" id="UP000010797">
    <property type="component" value="Chromosome"/>
</dbReference>
<keyword evidence="1" id="KW-1133">Transmembrane helix</keyword>
<dbReference type="EMBL" id="CP003344">
    <property type="protein sequence ID" value="AGA68429.1"/>
    <property type="molecule type" value="Genomic_DNA"/>
</dbReference>
<evidence type="ECO:0000313" key="4">
    <source>
        <dbReference type="Proteomes" id="UP000010797"/>
    </source>
</evidence>
<protein>
    <recommendedName>
        <fullName evidence="2">Sensor histidine kinase NatK-like C-terminal domain-containing protein</fullName>
    </recommendedName>
</protein>
<dbReference type="HOGENOM" id="CLU_020211_14_2_9"/>
<reference evidence="4" key="1">
    <citation type="submission" date="2012-02" db="EMBL/GenBank/DDBJ databases">
        <title>Complete sequence of Desulfitobacterium dichloroeliminans LMG P-21439.</title>
        <authorList>
            <person name="Lucas S."/>
            <person name="Han J."/>
            <person name="Lapidus A."/>
            <person name="Cheng J.-F."/>
            <person name="Goodwin L."/>
            <person name="Pitluck S."/>
            <person name="Peters L."/>
            <person name="Ovchinnikova G."/>
            <person name="Teshima H."/>
            <person name="Detter J.C."/>
            <person name="Han C."/>
            <person name="Tapia R."/>
            <person name="Land M."/>
            <person name="Hauser L."/>
            <person name="Kyrpides N."/>
            <person name="Ivanova N."/>
            <person name="Pagani I."/>
            <person name="Kruse T."/>
            <person name="de Vos W.M."/>
            <person name="Boon N."/>
            <person name="Smidt H."/>
            <person name="Woyke T."/>
        </authorList>
    </citation>
    <scope>NUCLEOTIDE SEQUENCE [LARGE SCALE GENOMIC DNA]</scope>
    <source>
        <strain evidence="4">LMG P-21439 / DCA1</strain>
    </source>
</reference>
<feature type="domain" description="Sensor histidine kinase NatK-like C-terminal" evidence="2">
    <location>
        <begin position="324"/>
        <end position="424"/>
    </location>
</feature>
<keyword evidence="1" id="KW-0472">Membrane</keyword>
<dbReference type="InterPro" id="IPR036890">
    <property type="entry name" value="HATPase_C_sf"/>
</dbReference>
<dbReference type="STRING" id="871963.Desdi_0909"/>
<dbReference type="eggNOG" id="COG3290">
    <property type="taxonomic scope" value="Bacteria"/>
</dbReference>
<dbReference type="CDD" id="cd16935">
    <property type="entry name" value="HATPase_AgrC-ComD-like"/>
    <property type="match status" value="1"/>
</dbReference>
<feature type="transmembrane region" description="Helical" evidence="1">
    <location>
        <begin position="181"/>
        <end position="202"/>
    </location>
</feature>
<keyword evidence="4" id="KW-1185">Reference proteome</keyword>
<sequence>MLSFSIINYCFVLIYGLIMSLSFANVSIRRYLKSVIFIALSFLIVQLSVHLLLGTDFLYKSYPFFTHIPLIILLVIYYKKPINIALVSVLTAYLLCTPRKWIGTVVSSFWGYNSDISYLVQILITIPLLILIIKAAAPIIIGLKQEDHRVVSLFIYVPLTYYVIEYGITVYSDLLYSGGPAVVEFLDTAIAIVYFIFSIMYLKISKQKRDMALENANLQLLFKQSELEMSALKEAQKAVAIYRHDMRHHLSLIRGYLTDGEQQQALDYIQLTQADIEEMTPHRYSKNNTVNLILSSFAVKAKTHGVKFSVKANLPPSLPFLETELCALLSNGLENAMSAAALVTDPAYRMVRANCQTHKGNLLILIENSYAGQLILENGLPQRPGKDSEHGFGTKSIMMITDKHQGYCSFAAKNAIFTLKIVLPLGNS</sequence>
<gene>
    <name evidence="3" type="ordered locus">Desdi_0909</name>
</gene>
<dbReference type="AlphaFoldDB" id="L0F3L1"/>
<evidence type="ECO:0000313" key="3">
    <source>
        <dbReference type="EMBL" id="AGA68429.1"/>
    </source>
</evidence>
<name>L0F3L1_DESDL</name>
<dbReference type="InterPro" id="IPR032834">
    <property type="entry name" value="NatK-like_C"/>
</dbReference>
<dbReference type="Gene3D" id="3.30.565.10">
    <property type="entry name" value="Histidine kinase-like ATPase, C-terminal domain"/>
    <property type="match status" value="1"/>
</dbReference>
<feature type="transmembrane region" description="Helical" evidence="1">
    <location>
        <begin position="84"/>
        <end position="102"/>
    </location>
</feature>
<feature type="transmembrane region" description="Helical" evidence="1">
    <location>
        <begin position="150"/>
        <end position="169"/>
    </location>
</feature>
<dbReference type="Pfam" id="PF14501">
    <property type="entry name" value="HATPase_c_5"/>
    <property type="match status" value="1"/>
</dbReference>
<evidence type="ECO:0000256" key="1">
    <source>
        <dbReference type="SAM" id="Phobius"/>
    </source>
</evidence>
<organism evidence="3 4">
    <name type="scientific">Desulfitobacterium dichloroeliminans (strain LMG P-21439 / DCA1)</name>
    <dbReference type="NCBI Taxonomy" id="871963"/>
    <lineage>
        <taxon>Bacteria</taxon>
        <taxon>Bacillati</taxon>
        <taxon>Bacillota</taxon>
        <taxon>Clostridia</taxon>
        <taxon>Eubacteriales</taxon>
        <taxon>Desulfitobacteriaceae</taxon>
        <taxon>Desulfitobacterium</taxon>
    </lineage>
</organism>
<proteinExistence type="predicted"/>
<dbReference type="KEGG" id="ddl:Desdi_0909"/>
<feature type="transmembrane region" description="Helical" evidence="1">
    <location>
        <begin position="122"/>
        <end position="143"/>
    </location>
</feature>
<feature type="transmembrane region" description="Helical" evidence="1">
    <location>
        <begin position="6"/>
        <end position="28"/>
    </location>
</feature>
<keyword evidence="1" id="KW-0812">Transmembrane</keyword>
<feature type="transmembrane region" description="Helical" evidence="1">
    <location>
        <begin position="59"/>
        <end position="77"/>
    </location>
</feature>
<evidence type="ECO:0000259" key="2">
    <source>
        <dbReference type="Pfam" id="PF14501"/>
    </source>
</evidence>
<dbReference type="OrthoDB" id="1837658at2"/>
<feature type="transmembrane region" description="Helical" evidence="1">
    <location>
        <begin position="35"/>
        <end position="53"/>
    </location>
</feature>